<dbReference type="Gene3D" id="3.10.350.10">
    <property type="entry name" value="LysM domain"/>
    <property type="match status" value="1"/>
</dbReference>
<comment type="caution">
    <text evidence="2">The sequence shown here is derived from an EMBL/GenBank/DDBJ whole genome shotgun (WGS) entry which is preliminary data.</text>
</comment>
<keyword evidence="3" id="KW-1185">Reference proteome</keyword>
<protein>
    <submittedName>
        <fullName evidence="2">LysM peptidoglycan-binding domain-containing protein</fullName>
    </submittedName>
</protein>
<evidence type="ECO:0000313" key="2">
    <source>
        <dbReference type="EMBL" id="MBR7744339.1"/>
    </source>
</evidence>
<sequence length="127" mass="12908">MSAIAWEPADRYVVPAPRRPRLTVVPHPAPAVAPSGAVRLTARGRLVLLVLAALLVASVLGFRGLGGADAAQAEQVVTVSPGQTLSEIAAAELPSMTISQGIVAIQVANAMSTAQVSAGQELVIPRG</sequence>
<dbReference type="RefSeq" id="WP_211603868.1">
    <property type="nucleotide sequence ID" value="NZ_JAGSNF010000020.1"/>
</dbReference>
<evidence type="ECO:0000313" key="3">
    <source>
        <dbReference type="Proteomes" id="UP000677016"/>
    </source>
</evidence>
<keyword evidence="1" id="KW-1133">Transmembrane helix</keyword>
<organism evidence="2 3">
    <name type="scientific">Phycicoccus avicenniae</name>
    <dbReference type="NCBI Taxonomy" id="2828860"/>
    <lineage>
        <taxon>Bacteria</taxon>
        <taxon>Bacillati</taxon>
        <taxon>Actinomycetota</taxon>
        <taxon>Actinomycetes</taxon>
        <taxon>Micrococcales</taxon>
        <taxon>Intrasporangiaceae</taxon>
        <taxon>Phycicoccus</taxon>
    </lineage>
</organism>
<dbReference type="Proteomes" id="UP000677016">
    <property type="component" value="Unassembled WGS sequence"/>
</dbReference>
<feature type="transmembrane region" description="Helical" evidence="1">
    <location>
        <begin position="46"/>
        <end position="65"/>
    </location>
</feature>
<keyword evidence="1" id="KW-0812">Transmembrane</keyword>
<keyword evidence="1" id="KW-0472">Membrane</keyword>
<accession>A0A941D926</accession>
<gene>
    <name evidence="2" type="ORF">KC207_13675</name>
</gene>
<dbReference type="EMBL" id="JAGSNF010000020">
    <property type="protein sequence ID" value="MBR7744339.1"/>
    <property type="molecule type" value="Genomic_DNA"/>
</dbReference>
<reference evidence="2" key="1">
    <citation type="submission" date="2021-04" db="EMBL/GenBank/DDBJ databases">
        <title>Phycicoccus avicenniae sp. nov., a novel endophytic actinomycetes isolated from branch of Avicennia mariana.</title>
        <authorList>
            <person name="Tuo L."/>
        </authorList>
    </citation>
    <scope>NUCLEOTIDE SEQUENCE</scope>
    <source>
        <strain evidence="2">BSK3Z-2</strain>
    </source>
</reference>
<evidence type="ECO:0000256" key="1">
    <source>
        <dbReference type="SAM" id="Phobius"/>
    </source>
</evidence>
<dbReference type="AlphaFoldDB" id="A0A941D926"/>
<dbReference type="InterPro" id="IPR036779">
    <property type="entry name" value="LysM_dom_sf"/>
</dbReference>
<name>A0A941D926_9MICO</name>
<proteinExistence type="predicted"/>